<dbReference type="InterPro" id="IPR036723">
    <property type="entry name" value="Alpha-catenin/vinculin-like_sf"/>
</dbReference>
<name>A0A4W3J4S0_CALMI</name>
<dbReference type="OMA" id="WAHETED"/>
<dbReference type="Gene3D" id="1.20.120.810">
    <property type="entry name" value="Vinculin, Vh2 four-helix bundle"/>
    <property type="match status" value="2"/>
</dbReference>
<evidence type="ECO:0000313" key="5">
    <source>
        <dbReference type="Proteomes" id="UP000314986"/>
    </source>
</evidence>
<dbReference type="GO" id="GO:0098609">
    <property type="term" value="P:cell-cell adhesion"/>
    <property type="evidence" value="ECO:0007669"/>
    <property type="project" value="TreeGrafter"/>
</dbReference>
<reference evidence="5" key="1">
    <citation type="journal article" date="2006" name="Science">
        <title>Ancient noncoding elements conserved in the human genome.</title>
        <authorList>
            <person name="Venkatesh B."/>
            <person name="Kirkness E.F."/>
            <person name="Loh Y.H."/>
            <person name="Halpern A.L."/>
            <person name="Lee A.P."/>
            <person name="Johnson J."/>
            <person name="Dandona N."/>
            <person name="Viswanathan L.D."/>
            <person name="Tay A."/>
            <person name="Venter J.C."/>
            <person name="Strausberg R.L."/>
            <person name="Brenner S."/>
        </authorList>
    </citation>
    <scope>NUCLEOTIDE SEQUENCE [LARGE SCALE GENOMIC DNA]</scope>
</reference>
<dbReference type="RefSeq" id="XP_007892116.1">
    <property type="nucleotide sequence ID" value="XM_007893925.2"/>
</dbReference>
<evidence type="ECO:0000313" key="4">
    <source>
        <dbReference type="Ensembl" id="ENSCMIP00000034581.1"/>
    </source>
</evidence>
<gene>
    <name evidence="4" type="primary">LOC103178933</name>
</gene>
<dbReference type="OrthoDB" id="29742at2759"/>
<dbReference type="AlphaFoldDB" id="A0A4W3J4S0"/>
<reference evidence="5" key="3">
    <citation type="journal article" date="2014" name="Nature">
        <title>Elephant shark genome provides unique insights into gnathostome evolution.</title>
        <authorList>
            <consortium name="International Elephant Shark Genome Sequencing Consortium"/>
            <person name="Venkatesh B."/>
            <person name="Lee A.P."/>
            <person name="Ravi V."/>
            <person name="Maurya A.K."/>
            <person name="Lian M.M."/>
            <person name="Swann J.B."/>
            <person name="Ohta Y."/>
            <person name="Flajnik M.F."/>
            <person name="Sutoh Y."/>
            <person name="Kasahara M."/>
            <person name="Hoon S."/>
            <person name="Gangu V."/>
            <person name="Roy S.W."/>
            <person name="Irimia M."/>
            <person name="Korzh V."/>
            <person name="Kondrychyn I."/>
            <person name="Lim Z.W."/>
            <person name="Tay B.H."/>
            <person name="Tohari S."/>
            <person name="Kong K.W."/>
            <person name="Ho S."/>
            <person name="Lorente-Galdos B."/>
            <person name="Quilez J."/>
            <person name="Marques-Bonet T."/>
            <person name="Raney B.J."/>
            <person name="Ingham P.W."/>
            <person name="Tay A."/>
            <person name="Hillier L.W."/>
            <person name="Minx P."/>
            <person name="Boehm T."/>
            <person name="Wilson R.K."/>
            <person name="Brenner S."/>
            <person name="Warren W.C."/>
        </authorList>
    </citation>
    <scope>NUCLEOTIDE SEQUENCE [LARGE SCALE GENOMIC DNA]</scope>
</reference>
<dbReference type="Pfam" id="PF01044">
    <property type="entry name" value="Vinculin"/>
    <property type="match status" value="1"/>
</dbReference>
<dbReference type="SUPFAM" id="SSF47220">
    <property type="entry name" value="alpha-catenin/vinculin-like"/>
    <property type="match status" value="2"/>
</dbReference>
<comment type="similarity">
    <text evidence="2">Belongs to the vinculin/alpha-catenin family.</text>
</comment>
<protein>
    <submittedName>
        <fullName evidence="4">Catenin alpha-2-like</fullName>
    </submittedName>
</protein>
<dbReference type="GO" id="GO:0051015">
    <property type="term" value="F:actin filament binding"/>
    <property type="evidence" value="ECO:0007669"/>
    <property type="project" value="InterPro"/>
</dbReference>
<reference evidence="4" key="4">
    <citation type="submission" date="2025-08" db="UniProtKB">
        <authorList>
            <consortium name="Ensembl"/>
        </authorList>
    </citation>
    <scope>IDENTIFICATION</scope>
</reference>
<evidence type="ECO:0000256" key="1">
    <source>
        <dbReference type="ARBA" id="ARBA00004496"/>
    </source>
</evidence>
<dbReference type="InterPro" id="IPR006077">
    <property type="entry name" value="Vinculin/catenin"/>
</dbReference>
<evidence type="ECO:0000256" key="3">
    <source>
        <dbReference type="ARBA" id="ARBA00022490"/>
    </source>
</evidence>
<dbReference type="InParanoid" id="A0A4W3J4S0"/>
<proteinExistence type="inferred from homology"/>
<sequence>MASLTQNWIGSAVKTKNIERIIVPTAAQISHLIILSQWQDISDDNFSDLEPTAKEVAKATEELVFAAKRLVTDSVDDLLKKEMGPALEFAAMSGKGILMAAQKLAFQPALSEHRNELITSAQNILQGVMQILLTADDVEVRRIVQAAHWLLDCLTLVESARVMAALLAAFREFSEALLLLNNLMEGRLQELNDTVQQQHLNQALEILKKCVPILHTATYTFVKYPKSDQAQAAKAYATRQIDVTVSDIIALLKSSSSGDEAHNKGGLFAHRLHQLLNILSKSKRSLIADSNFDSLVEGVVFHCMIVANASRETVQHKLVTQCQRLLQLRTQISDHCKLLVSLGSLRQLQMDFDTECDAMTKELERLDQCMDTTILYQIVDIFTETKEPLERLTKVVSGSPTPTSHLPANVHVLSLQPFVTSFLTHTDNMIKVGDFTSACCTQLHNFKSIQASIRCLKHLREDTMAVLTKLSRGPQNPELLERLHLLNKHWAHETEDLLASLDAVINVHEFIELSVQKILDDMEECEKHICDQNFSQFTQNAVNLSGRAKRVAQIAKRYLDKSDDPIFRNALLVLINQLESAIPPIRLATNLCLGDLADISMRANLLKKIQQLIDLIYTVRDGIDGINHHKLLHPLRAQARKHEGLKEINYLNHLDFSLIDTKNPTNPKTSSFESQATYLSRPLTSQNLLDSDLQKWTL</sequence>
<dbReference type="GO" id="GO:0005737">
    <property type="term" value="C:cytoplasm"/>
    <property type="evidence" value="ECO:0007669"/>
    <property type="project" value="UniProtKB-SubCell"/>
</dbReference>
<reference evidence="5" key="2">
    <citation type="journal article" date="2007" name="PLoS Biol.">
        <title>Survey sequencing and comparative analysis of the elephant shark (Callorhinchus milii) genome.</title>
        <authorList>
            <person name="Venkatesh B."/>
            <person name="Kirkness E.F."/>
            <person name="Loh Y.H."/>
            <person name="Halpern A.L."/>
            <person name="Lee A.P."/>
            <person name="Johnson J."/>
            <person name="Dandona N."/>
            <person name="Viswanathan L.D."/>
            <person name="Tay A."/>
            <person name="Venter J.C."/>
            <person name="Strausberg R.L."/>
            <person name="Brenner S."/>
        </authorList>
    </citation>
    <scope>NUCLEOTIDE SEQUENCE [LARGE SCALE GENOMIC DNA]</scope>
</reference>
<keyword evidence="5" id="KW-1185">Reference proteome</keyword>
<dbReference type="KEGG" id="cmk:103178933"/>
<dbReference type="GeneTree" id="ENSGT01030000234543"/>
<dbReference type="GO" id="GO:0016477">
    <property type="term" value="P:cell migration"/>
    <property type="evidence" value="ECO:0007669"/>
    <property type="project" value="TreeGrafter"/>
</dbReference>
<dbReference type="Ensembl" id="ENSCMIT00000035100.1">
    <property type="protein sequence ID" value="ENSCMIP00000034581.1"/>
    <property type="gene ID" value="ENSCMIG00000014653.1"/>
</dbReference>
<dbReference type="PANTHER" id="PTHR18914">
    <property type="entry name" value="ALPHA CATENIN"/>
    <property type="match status" value="1"/>
</dbReference>
<dbReference type="RefSeq" id="XP_007892115.1">
    <property type="nucleotide sequence ID" value="XM_007893924.2"/>
</dbReference>
<reference evidence="4" key="5">
    <citation type="submission" date="2025-09" db="UniProtKB">
        <authorList>
            <consortium name="Ensembl"/>
        </authorList>
    </citation>
    <scope>IDENTIFICATION</scope>
</reference>
<evidence type="ECO:0000256" key="2">
    <source>
        <dbReference type="ARBA" id="ARBA00008376"/>
    </source>
</evidence>
<keyword evidence="3" id="KW-0963">Cytoplasm</keyword>
<organism evidence="4 5">
    <name type="scientific">Callorhinchus milii</name>
    <name type="common">Ghost shark</name>
    <dbReference type="NCBI Taxonomy" id="7868"/>
    <lineage>
        <taxon>Eukaryota</taxon>
        <taxon>Metazoa</taxon>
        <taxon>Chordata</taxon>
        <taxon>Craniata</taxon>
        <taxon>Vertebrata</taxon>
        <taxon>Chondrichthyes</taxon>
        <taxon>Holocephali</taxon>
        <taxon>Chimaeriformes</taxon>
        <taxon>Callorhinchidae</taxon>
        <taxon>Callorhinchus</taxon>
    </lineage>
</organism>
<comment type="subcellular location">
    <subcellularLocation>
        <location evidence="1">Cytoplasm</location>
    </subcellularLocation>
</comment>
<dbReference type="GO" id="GO:0005912">
    <property type="term" value="C:adherens junction"/>
    <property type="evidence" value="ECO:0007669"/>
    <property type="project" value="TreeGrafter"/>
</dbReference>
<dbReference type="GeneID" id="103178933"/>
<dbReference type="Gene3D" id="1.20.120.230">
    <property type="entry name" value="Alpha-catenin/vinculin-like"/>
    <property type="match status" value="1"/>
</dbReference>
<accession>A0A4W3J4S0</accession>
<dbReference type="PANTHER" id="PTHR18914:SF30">
    <property type="entry name" value="VINCULIN_ALPHA-CATENIN FAMILY MEMBER 1"/>
    <property type="match status" value="1"/>
</dbReference>
<dbReference type="Proteomes" id="UP000314986">
    <property type="component" value="Unassembled WGS sequence"/>
</dbReference>
<dbReference type="STRING" id="7868.ENSCMIP00000034581"/>
<dbReference type="GO" id="GO:0016342">
    <property type="term" value="C:catenin complex"/>
    <property type="evidence" value="ECO:0007669"/>
    <property type="project" value="TreeGrafter"/>
</dbReference>
<dbReference type="GO" id="GO:0008013">
    <property type="term" value="F:beta-catenin binding"/>
    <property type="evidence" value="ECO:0007669"/>
    <property type="project" value="TreeGrafter"/>
</dbReference>